<dbReference type="GO" id="GO:1902201">
    <property type="term" value="P:negative regulation of bacterial-type flagellum-dependent cell motility"/>
    <property type="evidence" value="ECO:0007669"/>
    <property type="project" value="TreeGrafter"/>
</dbReference>
<evidence type="ECO:0000313" key="6">
    <source>
        <dbReference type="Proteomes" id="UP000295361"/>
    </source>
</evidence>
<dbReference type="InterPro" id="IPR043128">
    <property type="entry name" value="Rev_trsase/Diguanyl_cyclase"/>
</dbReference>
<keyword evidence="6" id="KW-1185">Reference proteome</keyword>
<accession>A0A4R6QHL7</accession>
<dbReference type="OrthoDB" id="9813903at2"/>
<dbReference type="SUPFAM" id="SSF55073">
    <property type="entry name" value="Nucleotide cyclase"/>
    <property type="match status" value="1"/>
</dbReference>
<feature type="transmembrane region" description="Helical" evidence="3">
    <location>
        <begin position="103"/>
        <end position="124"/>
    </location>
</feature>
<dbReference type="PROSITE" id="PS50887">
    <property type="entry name" value="GGDEF"/>
    <property type="match status" value="1"/>
</dbReference>
<evidence type="ECO:0000256" key="2">
    <source>
        <dbReference type="ARBA" id="ARBA00034247"/>
    </source>
</evidence>
<evidence type="ECO:0000256" key="3">
    <source>
        <dbReference type="SAM" id="Phobius"/>
    </source>
</evidence>
<dbReference type="CDD" id="cd01949">
    <property type="entry name" value="GGDEF"/>
    <property type="match status" value="1"/>
</dbReference>
<sequence length="387" mass="41913">MRAWISFEPLVDLRTLFLAQTCALAAMASMFWVARTPADRGNGLRTWTLAVTAQGLAYLLLANAGRLPAWASAGLGNALGAVSVALYFVAIRQFLGRRYAKPWLLAMIVIVTAVGAVTGSQYAVATIFNGFVYGLLQLLNGLALWQRPQAELQRVQRVVAACYVLMGLVLPLRAAGLLLAGANIDYLNMPLTWQEPIYIFGFLFVIVTNLGFLQLCKMRAEAEVRQQAMTDGLTGLANRRALNDAMAHALAMAQRSHQPYAVLMADVDHFKRINDQLGHRAGDEALAAFARRLRAALRAQDLPFRYGGEEFCVLLPDTDAAGVRVLAERLRAAVAQPAAAAAPTITASFGATVWQPGDTADTLLGRADRALYRAKAAGRDRVEIEAA</sequence>
<keyword evidence="3" id="KW-0812">Transmembrane</keyword>
<dbReference type="GO" id="GO:0052621">
    <property type="term" value="F:diguanylate cyclase activity"/>
    <property type="evidence" value="ECO:0007669"/>
    <property type="project" value="UniProtKB-EC"/>
</dbReference>
<feature type="transmembrane region" description="Helical" evidence="3">
    <location>
        <begin position="46"/>
        <end position="64"/>
    </location>
</feature>
<dbReference type="GO" id="GO:0005886">
    <property type="term" value="C:plasma membrane"/>
    <property type="evidence" value="ECO:0007669"/>
    <property type="project" value="TreeGrafter"/>
</dbReference>
<feature type="transmembrane region" description="Helical" evidence="3">
    <location>
        <begin position="70"/>
        <end position="91"/>
    </location>
</feature>
<dbReference type="InterPro" id="IPR050469">
    <property type="entry name" value="Diguanylate_Cyclase"/>
</dbReference>
<dbReference type="InterPro" id="IPR029787">
    <property type="entry name" value="Nucleotide_cyclase"/>
</dbReference>
<name>A0A4R6QHL7_9BURK</name>
<evidence type="ECO:0000259" key="4">
    <source>
        <dbReference type="PROSITE" id="PS50887"/>
    </source>
</evidence>
<keyword evidence="3" id="KW-1133">Transmembrane helix</keyword>
<feature type="domain" description="GGDEF" evidence="4">
    <location>
        <begin position="258"/>
        <end position="387"/>
    </location>
</feature>
<feature type="transmembrane region" description="Helical" evidence="3">
    <location>
        <begin position="196"/>
        <end position="216"/>
    </location>
</feature>
<gene>
    <name evidence="5" type="ORF">DES47_11263</name>
</gene>
<dbReference type="PANTHER" id="PTHR45138">
    <property type="entry name" value="REGULATORY COMPONENTS OF SENSORY TRANSDUCTION SYSTEM"/>
    <property type="match status" value="1"/>
</dbReference>
<dbReference type="InterPro" id="IPR000160">
    <property type="entry name" value="GGDEF_dom"/>
</dbReference>
<dbReference type="Pfam" id="PF00990">
    <property type="entry name" value="GGDEF"/>
    <property type="match status" value="1"/>
</dbReference>
<dbReference type="InParanoid" id="A0A4R6QHL7"/>
<comment type="caution">
    <text evidence="5">The sequence shown here is derived from an EMBL/GenBank/DDBJ whole genome shotgun (WGS) entry which is preliminary data.</text>
</comment>
<proteinExistence type="predicted"/>
<dbReference type="Proteomes" id="UP000295361">
    <property type="component" value="Unassembled WGS sequence"/>
</dbReference>
<feature type="transmembrane region" description="Helical" evidence="3">
    <location>
        <begin position="130"/>
        <end position="146"/>
    </location>
</feature>
<evidence type="ECO:0000313" key="5">
    <source>
        <dbReference type="EMBL" id="TDP61514.1"/>
    </source>
</evidence>
<reference evidence="5 6" key="1">
    <citation type="submission" date="2019-03" db="EMBL/GenBank/DDBJ databases">
        <title>Genomic Encyclopedia of Type Strains, Phase IV (KMG-IV): sequencing the most valuable type-strain genomes for metagenomic binning, comparative biology and taxonomic classification.</title>
        <authorList>
            <person name="Goeker M."/>
        </authorList>
    </citation>
    <scope>NUCLEOTIDE SEQUENCE [LARGE SCALE GENOMIC DNA]</scope>
    <source>
        <strain evidence="5 6">DSM 16998</strain>
    </source>
</reference>
<dbReference type="EMBL" id="SNXS01000012">
    <property type="protein sequence ID" value="TDP61514.1"/>
    <property type="molecule type" value="Genomic_DNA"/>
</dbReference>
<dbReference type="AlphaFoldDB" id="A0A4R6QHL7"/>
<protein>
    <recommendedName>
        <fullName evidence="1">diguanylate cyclase</fullName>
        <ecNumber evidence="1">2.7.7.65</ecNumber>
    </recommendedName>
</protein>
<comment type="catalytic activity">
    <reaction evidence="2">
        <text>2 GTP = 3',3'-c-di-GMP + 2 diphosphate</text>
        <dbReference type="Rhea" id="RHEA:24898"/>
        <dbReference type="ChEBI" id="CHEBI:33019"/>
        <dbReference type="ChEBI" id="CHEBI:37565"/>
        <dbReference type="ChEBI" id="CHEBI:58805"/>
        <dbReference type="EC" id="2.7.7.65"/>
    </reaction>
</comment>
<organism evidence="5 6">
    <name type="scientific">Roseateles toxinivorans</name>
    <dbReference type="NCBI Taxonomy" id="270368"/>
    <lineage>
        <taxon>Bacteria</taxon>
        <taxon>Pseudomonadati</taxon>
        <taxon>Pseudomonadota</taxon>
        <taxon>Betaproteobacteria</taxon>
        <taxon>Burkholderiales</taxon>
        <taxon>Sphaerotilaceae</taxon>
        <taxon>Roseateles</taxon>
    </lineage>
</organism>
<dbReference type="SMART" id="SM00267">
    <property type="entry name" value="GGDEF"/>
    <property type="match status" value="1"/>
</dbReference>
<dbReference type="FunFam" id="3.30.70.270:FF:000001">
    <property type="entry name" value="Diguanylate cyclase domain protein"/>
    <property type="match status" value="1"/>
</dbReference>
<feature type="transmembrane region" description="Helical" evidence="3">
    <location>
        <begin position="158"/>
        <end position="184"/>
    </location>
</feature>
<dbReference type="GO" id="GO:0043709">
    <property type="term" value="P:cell adhesion involved in single-species biofilm formation"/>
    <property type="evidence" value="ECO:0007669"/>
    <property type="project" value="TreeGrafter"/>
</dbReference>
<dbReference type="Gene3D" id="3.30.70.270">
    <property type="match status" value="1"/>
</dbReference>
<dbReference type="NCBIfam" id="TIGR00254">
    <property type="entry name" value="GGDEF"/>
    <property type="match status" value="1"/>
</dbReference>
<dbReference type="EC" id="2.7.7.65" evidence="1"/>
<dbReference type="PANTHER" id="PTHR45138:SF9">
    <property type="entry name" value="DIGUANYLATE CYCLASE DGCM-RELATED"/>
    <property type="match status" value="1"/>
</dbReference>
<feature type="transmembrane region" description="Helical" evidence="3">
    <location>
        <begin position="16"/>
        <end position="34"/>
    </location>
</feature>
<keyword evidence="3" id="KW-0472">Membrane</keyword>
<evidence type="ECO:0000256" key="1">
    <source>
        <dbReference type="ARBA" id="ARBA00012528"/>
    </source>
</evidence>